<feature type="compositionally biased region" description="Pro residues" evidence="10">
    <location>
        <begin position="93"/>
        <end position="107"/>
    </location>
</feature>
<feature type="compositionally biased region" description="Basic and acidic residues" evidence="10">
    <location>
        <begin position="423"/>
        <end position="436"/>
    </location>
</feature>
<feature type="compositionally biased region" description="Low complexity" evidence="10">
    <location>
        <begin position="509"/>
        <end position="523"/>
    </location>
</feature>
<evidence type="ECO:0000256" key="1">
    <source>
        <dbReference type="ARBA" id="ARBA00001913"/>
    </source>
</evidence>
<feature type="active site" description="Proton donor" evidence="6">
    <location>
        <position position="668"/>
    </location>
</feature>
<dbReference type="Gene3D" id="1.50.10.10">
    <property type="match status" value="3"/>
</dbReference>
<dbReference type="GO" id="GO:0036503">
    <property type="term" value="P:ERAD pathway"/>
    <property type="evidence" value="ECO:0007669"/>
    <property type="project" value="UniProtKB-ARBA"/>
</dbReference>
<feature type="region of interest" description="Disordered" evidence="10">
    <location>
        <begin position="73"/>
        <end position="116"/>
    </location>
</feature>
<evidence type="ECO:0000256" key="4">
    <source>
        <dbReference type="ARBA" id="ARBA00022801"/>
    </source>
</evidence>
<evidence type="ECO:0000256" key="6">
    <source>
        <dbReference type="PIRSR" id="PIRSR601382-1"/>
    </source>
</evidence>
<dbReference type="InterPro" id="IPR050749">
    <property type="entry name" value="Glycosyl_Hydrolase_47"/>
</dbReference>
<keyword evidence="12" id="KW-1185">Reference proteome</keyword>
<dbReference type="SUPFAM" id="SSF48225">
    <property type="entry name" value="Seven-hairpin glycosidases"/>
    <property type="match status" value="1"/>
</dbReference>
<dbReference type="OrthoDB" id="8118055at2759"/>
<dbReference type="InterPro" id="IPR001382">
    <property type="entry name" value="Glyco_hydro_47"/>
</dbReference>
<keyword evidence="9" id="KW-0326">Glycosidase</keyword>
<keyword evidence="7" id="KW-0479">Metal-binding</keyword>
<keyword evidence="7" id="KW-0106">Calcium</keyword>
<dbReference type="PRINTS" id="PR00747">
    <property type="entry name" value="GLYHDRLASE47"/>
</dbReference>
<dbReference type="PANTHER" id="PTHR11742:SF103">
    <property type="entry name" value="ENDOPLASMIC RETICULUM MANNOSIDASE MNL2-RELATED"/>
    <property type="match status" value="1"/>
</dbReference>
<reference evidence="11" key="1">
    <citation type="journal article" date="2020" name="Stud. Mycol.">
        <title>101 Dothideomycetes genomes: a test case for predicting lifestyles and emergence of pathogens.</title>
        <authorList>
            <person name="Haridas S."/>
            <person name="Albert R."/>
            <person name="Binder M."/>
            <person name="Bloem J."/>
            <person name="Labutti K."/>
            <person name="Salamov A."/>
            <person name="Andreopoulos B."/>
            <person name="Baker S."/>
            <person name="Barry K."/>
            <person name="Bills G."/>
            <person name="Bluhm B."/>
            <person name="Cannon C."/>
            <person name="Castanera R."/>
            <person name="Culley D."/>
            <person name="Daum C."/>
            <person name="Ezra D."/>
            <person name="Gonzalez J."/>
            <person name="Henrissat B."/>
            <person name="Kuo A."/>
            <person name="Liang C."/>
            <person name="Lipzen A."/>
            <person name="Lutzoni F."/>
            <person name="Magnuson J."/>
            <person name="Mondo S."/>
            <person name="Nolan M."/>
            <person name="Ohm R."/>
            <person name="Pangilinan J."/>
            <person name="Park H.-J."/>
            <person name="Ramirez L."/>
            <person name="Alfaro M."/>
            <person name="Sun H."/>
            <person name="Tritt A."/>
            <person name="Yoshinaga Y."/>
            <person name="Zwiers L.-H."/>
            <person name="Turgeon B."/>
            <person name="Goodwin S."/>
            <person name="Spatafora J."/>
            <person name="Crous P."/>
            <person name="Grigoriev I."/>
        </authorList>
    </citation>
    <scope>NUCLEOTIDE SEQUENCE</scope>
    <source>
        <strain evidence="11">CBS 109.77</strain>
    </source>
</reference>
<evidence type="ECO:0000313" key="12">
    <source>
        <dbReference type="Proteomes" id="UP000799757"/>
    </source>
</evidence>
<dbReference type="GO" id="GO:0016020">
    <property type="term" value="C:membrane"/>
    <property type="evidence" value="ECO:0007669"/>
    <property type="project" value="InterPro"/>
</dbReference>
<dbReference type="UniPathway" id="UPA00378"/>
<evidence type="ECO:0000256" key="3">
    <source>
        <dbReference type="ARBA" id="ARBA00007658"/>
    </source>
</evidence>
<feature type="binding site" evidence="7">
    <location>
        <position position="932"/>
    </location>
    <ligand>
        <name>Ca(2+)</name>
        <dbReference type="ChEBI" id="CHEBI:29108"/>
    </ligand>
</feature>
<feature type="region of interest" description="Disordered" evidence="10">
    <location>
        <begin position="407"/>
        <end position="450"/>
    </location>
</feature>
<dbReference type="EC" id="3.2.1.-" evidence="9"/>
<feature type="disulfide bond" evidence="8">
    <location>
        <begin position="625"/>
        <end position="654"/>
    </location>
</feature>
<feature type="active site" evidence="6">
    <location>
        <position position="846"/>
    </location>
</feature>
<evidence type="ECO:0000313" key="11">
    <source>
        <dbReference type="EMBL" id="KAF2798227.1"/>
    </source>
</evidence>
<dbReference type="Pfam" id="PF01532">
    <property type="entry name" value="Glyco_hydro_47"/>
    <property type="match status" value="1"/>
</dbReference>
<proteinExistence type="inferred from homology"/>
<dbReference type="GO" id="GO:0005975">
    <property type="term" value="P:carbohydrate metabolic process"/>
    <property type="evidence" value="ECO:0007669"/>
    <property type="project" value="InterPro"/>
</dbReference>
<evidence type="ECO:0000256" key="8">
    <source>
        <dbReference type="PIRSR" id="PIRSR601382-3"/>
    </source>
</evidence>
<evidence type="ECO:0000256" key="9">
    <source>
        <dbReference type="RuleBase" id="RU361193"/>
    </source>
</evidence>
<evidence type="ECO:0000256" key="7">
    <source>
        <dbReference type="PIRSR" id="PIRSR601382-2"/>
    </source>
</evidence>
<comment type="pathway">
    <text evidence="2">Protein modification; protein glycosylation.</text>
</comment>
<dbReference type="GO" id="GO:0005509">
    <property type="term" value="F:calcium ion binding"/>
    <property type="evidence" value="ECO:0007669"/>
    <property type="project" value="InterPro"/>
</dbReference>
<name>A0A6A6XRP1_9PLEO</name>
<evidence type="ECO:0000256" key="5">
    <source>
        <dbReference type="ARBA" id="ARBA00023157"/>
    </source>
</evidence>
<keyword evidence="4 9" id="KW-0378">Hydrolase</keyword>
<feature type="active site" evidence="6">
    <location>
        <position position="550"/>
    </location>
</feature>
<accession>A0A6A6XRP1</accession>
<organism evidence="11 12">
    <name type="scientific">Melanomma pulvis-pyrius CBS 109.77</name>
    <dbReference type="NCBI Taxonomy" id="1314802"/>
    <lineage>
        <taxon>Eukaryota</taxon>
        <taxon>Fungi</taxon>
        <taxon>Dikarya</taxon>
        <taxon>Ascomycota</taxon>
        <taxon>Pezizomycotina</taxon>
        <taxon>Dothideomycetes</taxon>
        <taxon>Pleosporomycetidae</taxon>
        <taxon>Pleosporales</taxon>
        <taxon>Melanommataceae</taxon>
        <taxon>Melanomma</taxon>
    </lineage>
</organism>
<dbReference type="PANTHER" id="PTHR11742">
    <property type="entry name" value="MANNOSYL-OLIGOSACCHARIDE ALPHA-1,2-MANNOSIDASE-RELATED"/>
    <property type="match status" value="1"/>
</dbReference>
<dbReference type="EMBL" id="MU001788">
    <property type="protein sequence ID" value="KAF2798227.1"/>
    <property type="molecule type" value="Genomic_DNA"/>
</dbReference>
<evidence type="ECO:0000256" key="2">
    <source>
        <dbReference type="ARBA" id="ARBA00004922"/>
    </source>
</evidence>
<keyword evidence="5 8" id="KW-1015">Disulfide bond</keyword>
<dbReference type="InterPro" id="IPR012341">
    <property type="entry name" value="6hp_glycosidase-like_sf"/>
</dbReference>
<protein>
    <recommendedName>
        <fullName evidence="9">alpha-1,2-Mannosidase</fullName>
        <ecNumber evidence="9">3.2.1.-</ecNumber>
    </recommendedName>
</protein>
<dbReference type="AlphaFoldDB" id="A0A6A6XRP1"/>
<feature type="active site" description="Proton donor" evidence="6">
    <location>
        <position position="281"/>
    </location>
</feature>
<comment type="similarity">
    <text evidence="3 9">Belongs to the glycosyl hydrolase 47 family.</text>
</comment>
<gene>
    <name evidence="11" type="ORF">K505DRAFT_268007</name>
</gene>
<sequence>MFRYRRYRVFLVFAFIAVLALYEFGSSGSSWNSATSRVKQLKDGKEEQSLLNWKPRPQVAKETKKFDADIPGAKIPHTLQAPPIVRVTRPGDGKPPSPSKTPEPTIKPTPIGAGGPENDGPIPPGFNSELVEVGQGRLEVTPLPSSVEPIYWKKQSEHFPVASTAIIKLPTGAPKAIPKIQFSFKKESASEKADRESKLGTIKSVFKRSWDGYKEFAWLQDELRPVSGTYKNPFASWGATLVDTLDTLWIMGLQEEFEEAVKAVDQINFTTTPRADIPLFETTIRYLGGLLAAYDLSGSKHKNLLTKAVELAEVLISAFDTPNRMPVTYYLWRPDFASNAHQASNRVVLAELGSLSVEFTRLAQVTKDHKYYDAIARITDELEKFQNETRLPGMWPTYIDASGCKTPDWTSQVETPPQAPLEPPKDLPELPAEKIEPSTTTPELLSPGGNKYIPLDRPPPLVLAPGGTNPTFVPVQEIQEPTINWGVPKVQRRQLDDAEASSVDVAATPVLTTHASSSSPTASRPDCEPQGLMSSSDLGEEDYTLGGMSDSTYEYLPKQYLLLGGQVEKYRTMYETSMDVVKDNLIFRPMLPNGDDILFSGKLLVSPPKEKKKPFLEGENAHLTCFAGGMFGMGAKIFNRPDDLEIAKKLTEGCVWSYNMTTTGIMPEAFIVLPCESLKGCEWNETRYWEALDPNAEMRLSSYEDQVAAFNIAMASASAAYEEALAQFTAPPAKTPTEEARALPTVTADTLDKRQLADLEEESPGPVSTQPADAVVGGVEEEAVVPSKVGGNSSAVPSQVEPVFPSVYTPSPPRTHKQVVMSRIQEERLPPGVVRIKAQNYILRPEAIESVWYMYRITGDPHWREVGWQMFEAINKHTAAKYGNSAIDDVTKTSPVISDEMESFWLAETLKYFYLLFAEESLISLDEWVLNTEAHPFRRPT</sequence>
<dbReference type="GO" id="GO:0005783">
    <property type="term" value="C:endoplasmic reticulum"/>
    <property type="evidence" value="ECO:0007669"/>
    <property type="project" value="TreeGrafter"/>
</dbReference>
<dbReference type="GO" id="GO:0004571">
    <property type="term" value="F:mannosyl-oligosaccharide 1,2-alpha-mannosidase activity"/>
    <property type="evidence" value="ECO:0007669"/>
    <property type="project" value="InterPro"/>
</dbReference>
<dbReference type="InterPro" id="IPR036026">
    <property type="entry name" value="Seven-hairpin_glycosidases"/>
</dbReference>
<feature type="region of interest" description="Disordered" evidence="10">
    <location>
        <begin position="509"/>
        <end position="544"/>
    </location>
</feature>
<evidence type="ECO:0000256" key="10">
    <source>
        <dbReference type="SAM" id="MobiDB-lite"/>
    </source>
</evidence>
<comment type="cofactor">
    <cofactor evidence="1 7">
        <name>Ca(2+)</name>
        <dbReference type="ChEBI" id="CHEBI:29108"/>
    </cofactor>
</comment>
<dbReference type="Proteomes" id="UP000799757">
    <property type="component" value="Unassembled WGS sequence"/>
</dbReference>